<keyword evidence="2" id="KW-1185">Reference proteome</keyword>
<dbReference type="Proteomes" id="UP000008850">
    <property type="component" value="Chromosome"/>
</dbReference>
<proteinExistence type="predicted"/>
<dbReference type="STRING" id="1082931.KKY_126"/>
<protein>
    <recommendedName>
        <fullName evidence="3">Additional periplasmic component NikK of nickel ECF transporter</fullName>
    </recommendedName>
</protein>
<gene>
    <name evidence="1" type="ordered locus">KKY_126</name>
</gene>
<organism evidence="1 2">
    <name type="scientific">Pelagibacterium halotolerans (strain DSM 22347 / JCM 15775 / CGMCC 1.7692 / B2)</name>
    <dbReference type="NCBI Taxonomy" id="1082931"/>
    <lineage>
        <taxon>Bacteria</taxon>
        <taxon>Pseudomonadati</taxon>
        <taxon>Pseudomonadota</taxon>
        <taxon>Alphaproteobacteria</taxon>
        <taxon>Hyphomicrobiales</taxon>
        <taxon>Devosiaceae</taxon>
        <taxon>Pelagibacterium</taxon>
    </lineage>
</organism>
<sequence length="208" mass="22325">MDMPFPLEAYAINRGERIDLMPSLSQVTFAGPDNQALAFDLTVPVRRAGDYVTVLVGEAYFDEAAQLLIQPYVKMILNAGGLPSDWDVPVGLPAEIVPMTKPYNVMSGSTFSARVLRDGEPLPGHQVEIVYLNAVPDMEANRSVSNGVVPPDGGVLVATTDDNGVFTVGLPRAGYWGFGALAAGPAFVNEDHVHISQDAILWVEVVPF</sequence>
<name>G4R719_PELHB</name>
<reference evidence="1 2" key="1">
    <citation type="journal article" date="2012" name="J. Bacteriol.">
        <title>Complete genome sequence of Pelagibacterium halotolerans B2T.</title>
        <authorList>
            <person name="Huo Y.Y."/>
            <person name="Cheng H."/>
            <person name="Han X.F."/>
            <person name="Jiang X.W."/>
            <person name="Sun C."/>
            <person name="Zhang X.Q."/>
            <person name="Zhu X.F."/>
            <person name="Liu Y.F."/>
            <person name="Li P.F."/>
            <person name="Ni P.X."/>
            <person name="Wu M."/>
        </authorList>
    </citation>
    <scope>NUCLEOTIDE SEQUENCE [LARGE SCALE GENOMIC DNA]</scope>
    <source>
        <strain evidence="2">DSM 22347 / JCM 15775 / CGMCC 1.7692 / B2</strain>
    </source>
</reference>
<dbReference type="KEGG" id="phl:KKY_126"/>
<dbReference type="InterPro" id="IPR019613">
    <property type="entry name" value="DUF4198"/>
</dbReference>
<evidence type="ECO:0000313" key="2">
    <source>
        <dbReference type="Proteomes" id="UP000008850"/>
    </source>
</evidence>
<dbReference type="Pfam" id="PF10670">
    <property type="entry name" value="DUF4198"/>
    <property type="match status" value="1"/>
</dbReference>
<accession>G4R719</accession>
<evidence type="ECO:0000313" key="1">
    <source>
        <dbReference type="EMBL" id="AEQ50173.1"/>
    </source>
</evidence>
<dbReference type="eggNOG" id="COG5266">
    <property type="taxonomic scope" value="Bacteria"/>
</dbReference>
<evidence type="ECO:0008006" key="3">
    <source>
        <dbReference type="Google" id="ProtNLM"/>
    </source>
</evidence>
<dbReference type="AlphaFoldDB" id="G4R719"/>
<dbReference type="HOGENOM" id="CLU_058596_1_1_5"/>
<dbReference type="EMBL" id="CP003075">
    <property type="protein sequence ID" value="AEQ50173.1"/>
    <property type="molecule type" value="Genomic_DNA"/>
</dbReference>